<protein>
    <submittedName>
        <fullName evidence="3">Uncharacterized protein LOC112494417</fullName>
    </submittedName>
</protein>
<gene>
    <name evidence="3" type="primary">LOC112494417</name>
</gene>
<dbReference type="AlphaFoldDB" id="A0AAJ7RI13"/>
<keyword evidence="1" id="KW-0472">Membrane</keyword>
<feature type="transmembrane region" description="Helical" evidence="1">
    <location>
        <begin position="102"/>
        <end position="122"/>
    </location>
</feature>
<proteinExistence type="predicted"/>
<dbReference type="GeneID" id="112494417"/>
<evidence type="ECO:0000313" key="3">
    <source>
        <dbReference type="RefSeq" id="XP_024941306.1"/>
    </source>
</evidence>
<name>A0AAJ7RI13_CEPCN</name>
<keyword evidence="1" id="KW-0812">Transmembrane</keyword>
<evidence type="ECO:0000256" key="1">
    <source>
        <dbReference type="SAM" id="Phobius"/>
    </source>
</evidence>
<keyword evidence="1" id="KW-1133">Transmembrane helix</keyword>
<dbReference type="RefSeq" id="XP_024941306.1">
    <property type="nucleotide sequence ID" value="XM_025085538.1"/>
</dbReference>
<dbReference type="Proteomes" id="UP000694920">
    <property type="component" value="Unplaced"/>
</dbReference>
<evidence type="ECO:0000313" key="2">
    <source>
        <dbReference type="Proteomes" id="UP000694920"/>
    </source>
</evidence>
<sequence length="138" mass="15708">MVDGSALETCLTTTTTIEEDSFVPTKIVARKRGLYCAHAIRTSARRNWKIPASKKQSIAASWEIPVSRIEKPWTQVQQTGKNIVTETVDSYIMNRMRHFHSITILLSVVVPYLFSILFFLSLSGHRYDTISSRFGRSL</sequence>
<organism evidence="2 3">
    <name type="scientific">Cephus cinctus</name>
    <name type="common">Wheat stem sawfly</name>
    <dbReference type="NCBI Taxonomy" id="211228"/>
    <lineage>
        <taxon>Eukaryota</taxon>
        <taxon>Metazoa</taxon>
        <taxon>Ecdysozoa</taxon>
        <taxon>Arthropoda</taxon>
        <taxon>Hexapoda</taxon>
        <taxon>Insecta</taxon>
        <taxon>Pterygota</taxon>
        <taxon>Neoptera</taxon>
        <taxon>Endopterygota</taxon>
        <taxon>Hymenoptera</taxon>
        <taxon>Cephoidea</taxon>
        <taxon>Cephidae</taxon>
        <taxon>Cephus</taxon>
    </lineage>
</organism>
<dbReference type="KEGG" id="ccin:112494417"/>
<keyword evidence="2" id="KW-1185">Reference proteome</keyword>
<accession>A0AAJ7RI13</accession>
<reference evidence="3" key="1">
    <citation type="submission" date="2025-08" db="UniProtKB">
        <authorList>
            <consortium name="RefSeq"/>
        </authorList>
    </citation>
    <scope>IDENTIFICATION</scope>
</reference>